<reference evidence="2" key="1">
    <citation type="submission" date="2021-01" db="EMBL/GenBank/DDBJ databases">
        <title>Whole genome shotgun sequence of Rugosimonospora africana NBRC 104875.</title>
        <authorList>
            <person name="Komaki H."/>
            <person name="Tamura T."/>
        </authorList>
    </citation>
    <scope>NUCLEOTIDE SEQUENCE</scope>
    <source>
        <strain evidence="2">NBRC 104875</strain>
    </source>
</reference>
<protein>
    <recommendedName>
        <fullName evidence="4">Aromatic ring-opening dioxygenase LigA</fullName>
    </recommendedName>
</protein>
<organism evidence="2 3">
    <name type="scientific">Rugosimonospora africana</name>
    <dbReference type="NCBI Taxonomy" id="556532"/>
    <lineage>
        <taxon>Bacteria</taxon>
        <taxon>Bacillati</taxon>
        <taxon>Actinomycetota</taxon>
        <taxon>Actinomycetes</taxon>
        <taxon>Micromonosporales</taxon>
        <taxon>Micromonosporaceae</taxon>
        <taxon>Rugosimonospora</taxon>
    </lineage>
</organism>
<evidence type="ECO:0000313" key="3">
    <source>
        <dbReference type="Proteomes" id="UP000642748"/>
    </source>
</evidence>
<accession>A0A8J3R6V4</accession>
<keyword evidence="3" id="KW-1185">Reference proteome</keyword>
<proteinExistence type="predicted"/>
<dbReference type="AlphaFoldDB" id="A0A8J3R6V4"/>
<dbReference type="Proteomes" id="UP000642748">
    <property type="component" value="Unassembled WGS sequence"/>
</dbReference>
<evidence type="ECO:0000313" key="2">
    <source>
        <dbReference type="EMBL" id="GIH21111.1"/>
    </source>
</evidence>
<evidence type="ECO:0000256" key="1">
    <source>
        <dbReference type="SAM" id="Phobius"/>
    </source>
</evidence>
<evidence type="ECO:0008006" key="4">
    <source>
        <dbReference type="Google" id="ProtNLM"/>
    </source>
</evidence>
<dbReference type="EMBL" id="BONZ01000116">
    <property type="protein sequence ID" value="GIH21111.1"/>
    <property type="molecule type" value="Genomic_DNA"/>
</dbReference>
<keyword evidence="1" id="KW-1133">Transmembrane helix</keyword>
<name>A0A8J3R6V4_9ACTN</name>
<sequence>MRKSRTVAGILLALAALALFVAGPIMVAEGVHGQNQVRTQLTNQKITFPAKGDKSLPANLQSYGGQTVITGPQAKAYADMVEVHVRETTGGKTYSEVSAAWMAGGMKDATLAQQRQTAFMGESLRASLMSAYQAWELSWLVIGLGVLLFGLSVVFGATAWAIRPQRVRVPESPEVLQHQELTTS</sequence>
<comment type="caution">
    <text evidence="2">The sequence shown here is derived from an EMBL/GenBank/DDBJ whole genome shotgun (WGS) entry which is preliminary data.</text>
</comment>
<keyword evidence="1" id="KW-0812">Transmembrane</keyword>
<dbReference type="RefSeq" id="WP_203924511.1">
    <property type="nucleotide sequence ID" value="NZ_BONZ01000116.1"/>
</dbReference>
<gene>
    <name evidence="2" type="ORF">Raf01_92830</name>
</gene>
<feature type="transmembrane region" description="Helical" evidence="1">
    <location>
        <begin position="137"/>
        <end position="162"/>
    </location>
</feature>
<keyword evidence="1" id="KW-0472">Membrane</keyword>